<evidence type="ECO:0000256" key="3">
    <source>
        <dbReference type="HAMAP-Rule" id="MF_00068"/>
    </source>
</evidence>
<dbReference type="GO" id="GO:0009254">
    <property type="term" value="P:peptidoglycan turnover"/>
    <property type="evidence" value="ECO:0007669"/>
    <property type="project" value="TreeGrafter"/>
</dbReference>
<dbReference type="PROSITE" id="PS01272">
    <property type="entry name" value="GCKR"/>
    <property type="match status" value="1"/>
</dbReference>
<dbReference type="InterPro" id="IPR001347">
    <property type="entry name" value="SIS_dom"/>
</dbReference>
<dbReference type="AlphaFoldDB" id="A0A161S8Z9"/>
<dbReference type="InterPro" id="IPR005486">
    <property type="entry name" value="Glucokinase_regulatory_CS"/>
</dbReference>
<dbReference type="NCBIfam" id="TIGR00274">
    <property type="entry name" value="N-acetylmuramic acid 6-phosphate etherase"/>
    <property type="match status" value="1"/>
</dbReference>
<dbReference type="eggNOG" id="COG2103">
    <property type="taxonomic scope" value="Bacteria"/>
</dbReference>
<evidence type="ECO:0000256" key="2">
    <source>
        <dbReference type="ARBA" id="ARBA00023277"/>
    </source>
</evidence>
<dbReference type="HAMAP" id="MF_00068">
    <property type="entry name" value="MurQ"/>
    <property type="match status" value="1"/>
</dbReference>
<name>A0A161S8Z9_9BACL</name>
<comment type="function">
    <text evidence="3">Specifically catalyzes the cleavage of the D-lactyl ether substituent of MurNAc 6-phosphate, producing GlcNAc 6-phosphate and D-lactate.</text>
</comment>
<keyword evidence="1 3" id="KW-0456">Lyase</keyword>
<dbReference type="Gene3D" id="1.10.8.1080">
    <property type="match status" value="1"/>
</dbReference>
<comment type="miscellaneous">
    <text evidence="3">A lyase-type mechanism (elimination/hydration) is suggested for the cleavage of the lactyl ether bond of MurNAc 6-phosphate, with the formation of an alpha,beta-unsaturated aldehyde intermediate with (E)-stereochemistry, followed by the syn addition of water to give product.</text>
</comment>
<dbReference type="GO" id="GO:0097173">
    <property type="term" value="P:N-acetylmuramic acid catabolic process"/>
    <property type="evidence" value="ECO:0007669"/>
    <property type="project" value="UniProtKB-UniPathway"/>
</dbReference>
<comment type="subunit">
    <text evidence="3">Homodimer.</text>
</comment>
<dbReference type="Proteomes" id="UP000076563">
    <property type="component" value="Unassembled WGS sequence"/>
</dbReference>
<feature type="domain" description="SIS" evidence="4">
    <location>
        <begin position="58"/>
        <end position="220"/>
    </location>
</feature>
<dbReference type="Pfam" id="PF22645">
    <property type="entry name" value="GKRP_SIS_N"/>
    <property type="match status" value="1"/>
</dbReference>
<comment type="catalytic activity">
    <reaction evidence="3">
        <text>N-acetyl-D-muramate 6-phosphate + H2O = N-acetyl-D-glucosamine 6-phosphate + (R)-lactate</text>
        <dbReference type="Rhea" id="RHEA:26410"/>
        <dbReference type="ChEBI" id="CHEBI:15377"/>
        <dbReference type="ChEBI" id="CHEBI:16004"/>
        <dbReference type="ChEBI" id="CHEBI:57513"/>
        <dbReference type="ChEBI" id="CHEBI:58722"/>
        <dbReference type="EC" id="4.2.1.126"/>
    </reaction>
</comment>
<dbReference type="InterPro" id="IPR040190">
    <property type="entry name" value="MURQ/GCKR"/>
</dbReference>
<keyword evidence="2 3" id="KW-0119">Carbohydrate metabolism</keyword>
<comment type="similarity">
    <text evidence="3">Belongs to the GCKR-like family. MurNAc-6-P etherase subfamily.</text>
</comment>
<evidence type="ECO:0000256" key="1">
    <source>
        <dbReference type="ARBA" id="ARBA00023239"/>
    </source>
</evidence>
<dbReference type="GO" id="GO:0016835">
    <property type="term" value="F:carbon-oxygen lyase activity"/>
    <property type="evidence" value="ECO:0007669"/>
    <property type="project" value="UniProtKB-UniRule"/>
</dbReference>
<dbReference type="NCBIfam" id="NF003915">
    <property type="entry name" value="PRK05441.1"/>
    <property type="match status" value="1"/>
</dbReference>
<dbReference type="EMBL" id="LQRA01000069">
    <property type="protein sequence ID" value="KZE76155.1"/>
    <property type="molecule type" value="Genomic_DNA"/>
</dbReference>
<dbReference type="NCBIfam" id="NF009222">
    <property type="entry name" value="PRK12570.1"/>
    <property type="match status" value="1"/>
</dbReference>
<evidence type="ECO:0000313" key="6">
    <source>
        <dbReference type="Proteomes" id="UP000076563"/>
    </source>
</evidence>
<keyword evidence="6" id="KW-1185">Reference proteome</keyword>
<dbReference type="RefSeq" id="WP_063184503.1">
    <property type="nucleotide sequence ID" value="NZ_CP121215.1"/>
</dbReference>
<dbReference type="PANTHER" id="PTHR10088:SF4">
    <property type="entry name" value="GLUCOKINASE REGULATORY PROTEIN"/>
    <property type="match status" value="1"/>
</dbReference>
<comment type="pathway">
    <text evidence="3">Amino-sugar metabolism; N-acetylmuramate degradation.</text>
</comment>
<dbReference type="PANTHER" id="PTHR10088">
    <property type="entry name" value="GLUCOKINASE REGULATORY PROTEIN"/>
    <property type="match status" value="1"/>
</dbReference>
<accession>A0A161S8Z9</accession>
<dbReference type="Gene3D" id="3.40.50.10490">
    <property type="entry name" value="Glucose-6-phosphate isomerase like protein, domain 1"/>
    <property type="match status" value="1"/>
</dbReference>
<comment type="caution">
    <text evidence="5">The sequence shown here is derived from an EMBL/GenBank/DDBJ whole genome shotgun (WGS) entry which is preliminary data.</text>
</comment>
<dbReference type="STRING" id="1007103.GCA_000213315_02737"/>
<proteinExistence type="inferred from homology"/>
<dbReference type="PROSITE" id="PS51464">
    <property type="entry name" value="SIS"/>
    <property type="match status" value="1"/>
</dbReference>
<sequence>MTHNEQRQPVTEQRNAKSVHLDRMSVREIIETINSEDGTIAASVQAALPQIEEAITAIAERLKQGGKLYYIGAGTSGRLGILDASECPPTFGVDSSLVRGIIAGGETAIVNPVENAEDDLEAGAADIARHATSADAVVGLTASGRTPYVLGAIREANRIGALTVGISCNTGTELSRAAAHGIEVPVGPEVVTGSTRMKAGTAQKMVLNMISTTVMVQLGKVYGNLMVNVQATNAKLRDRVVRIIGEATGADRDVAEELARRAEGDARVAILMHRFGIERQEASAALARSDDHFAEAVRWLEGQRIG</sequence>
<dbReference type="InterPro" id="IPR046348">
    <property type="entry name" value="SIS_dom_sf"/>
</dbReference>
<evidence type="ECO:0000259" key="4">
    <source>
        <dbReference type="PROSITE" id="PS51464"/>
    </source>
</evidence>
<dbReference type="GO" id="GO:0097367">
    <property type="term" value="F:carbohydrate derivative binding"/>
    <property type="evidence" value="ECO:0007669"/>
    <property type="project" value="InterPro"/>
</dbReference>
<reference evidence="6" key="1">
    <citation type="submission" date="2016-01" db="EMBL/GenBank/DDBJ databases">
        <title>Draft genome of Chromobacterium sp. F49.</title>
        <authorList>
            <person name="Hong K.W."/>
        </authorList>
    </citation>
    <scope>NUCLEOTIDE SEQUENCE [LARGE SCALE GENOMIC DNA]</scope>
    <source>
        <strain evidence="6">M63</strain>
    </source>
</reference>
<dbReference type="EC" id="4.2.1.126" evidence="3"/>
<dbReference type="GO" id="GO:0046348">
    <property type="term" value="P:amino sugar catabolic process"/>
    <property type="evidence" value="ECO:0007669"/>
    <property type="project" value="InterPro"/>
</dbReference>
<dbReference type="InterPro" id="IPR005488">
    <property type="entry name" value="Etherase_MurQ"/>
</dbReference>
<dbReference type="OrthoDB" id="9813395at2"/>
<dbReference type="UniPathway" id="UPA00342"/>
<feature type="active site" evidence="3">
    <location>
        <position position="117"/>
    </location>
</feature>
<protein>
    <recommendedName>
        <fullName evidence="3">N-acetylmuramic acid 6-phosphate etherase</fullName>
        <shortName evidence="3">MurNAc-6-P etherase</shortName>
        <ecNumber evidence="3">4.2.1.126</ecNumber>
    </recommendedName>
    <alternativeName>
        <fullName evidence="3">N-acetylmuramic acid 6-phosphate hydrolase</fullName>
    </alternativeName>
    <alternativeName>
        <fullName evidence="3">N-acetylmuramic acid 6-phosphate lyase</fullName>
    </alternativeName>
</protein>
<dbReference type="GO" id="GO:0016803">
    <property type="term" value="F:ether hydrolase activity"/>
    <property type="evidence" value="ECO:0007669"/>
    <property type="project" value="TreeGrafter"/>
</dbReference>
<feature type="active site" description="Proton donor" evidence="3">
    <location>
        <position position="86"/>
    </location>
</feature>
<dbReference type="FunFam" id="3.40.50.10490:FF:000014">
    <property type="entry name" value="N-acetylmuramic acid 6-phosphate etherase"/>
    <property type="match status" value="1"/>
</dbReference>
<dbReference type="SUPFAM" id="SSF53697">
    <property type="entry name" value="SIS domain"/>
    <property type="match status" value="1"/>
</dbReference>
<organism evidence="5 6">
    <name type="scientific">Paenibacillus elgii</name>
    <dbReference type="NCBI Taxonomy" id="189691"/>
    <lineage>
        <taxon>Bacteria</taxon>
        <taxon>Bacillati</taxon>
        <taxon>Bacillota</taxon>
        <taxon>Bacilli</taxon>
        <taxon>Bacillales</taxon>
        <taxon>Paenibacillaceae</taxon>
        <taxon>Paenibacillus</taxon>
    </lineage>
</organism>
<dbReference type="CDD" id="cd05007">
    <property type="entry name" value="SIS_Etherase"/>
    <property type="match status" value="1"/>
</dbReference>
<evidence type="ECO:0000313" key="5">
    <source>
        <dbReference type="EMBL" id="KZE76155.1"/>
    </source>
</evidence>
<gene>
    <name evidence="3 5" type="primary">murQ</name>
    <name evidence="5" type="ORF">AV654_24665</name>
</gene>